<dbReference type="PANTHER" id="PTHR30093">
    <property type="entry name" value="GENERAL SECRETION PATHWAY PROTEIN G"/>
    <property type="match status" value="1"/>
</dbReference>
<name>A0ABT9Y8W8_9FIRM</name>
<dbReference type="Pfam" id="PF07963">
    <property type="entry name" value="N_methyl"/>
    <property type="match status" value="1"/>
</dbReference>
<dbReference type="PRINTS" id="PR00813">
    <property type="entry name" value="BCTERIALGSPG"/>
</dbReference>
<sequence>MRKKFLKDERGFTLLEMMIVIVILGILATLAIPKFSNSVTLANTAKIQADLQTLNTAIAMHLSTHGRNPQNIKTDLAEYIDDVDNLKPPQGESYLRTGDKLKITAETYELDTVNATALCQGHALKDFGTVKK</sequence>
<proteinExistence type="predicted"/>
<organism evidence="3 4">
    <name type="scientific">Pectinatus haikarae</name>
    <dbReference type="NCBI Taxonomy" id="349096"/>
    <lineage>
        <taxon>Bacteria</taxon>
        <taxon>Bacillati</taxon>
        <taxon>Bacillota</taxon>
        <taxon>Negativicutes</taxon>
        <taxon>Selenomonadales</taxon>
        <taxon>Selenomonadaceae</taxon>
        <taxon>Pectinatus</taxon>
    </lineage>
</organism>
<dbReference type="InterPro" id="IPR012902">
    <property type="entry name" value="N_methyl_site"/>
</dbReference>
<protein>
    <submittedName>
        <fullName evidence="3">General secretion pathway protein G</fullName>
    </submittedName>
</protein>
<keyword evidence="2" id="KW-1133">Transmembrane helix</keyword>
<keyword evidence="2" id="KW-0472">Membrane</keyword>
<evidence type="ECO:0000256" key="1">
    <source>
        <dbReference type="ARBA" id="ARBA00022481"/>
    </source>
</evidence>
<reference evidence="3 4" key="1">
    <citation type="submission" date="2023-07" db="EMBL/GenBank/DDBJ databases">
        <title>Genomic Encyclopedia of Type Strains, Phase IV (KMG-IV): sequencing the most valuable type-strain genomes for metagenomic binning, comparative biology and taxonomic classification.</title>
        <authorList>
            <person name="Goeker M."/>
        </authorList>
    </citation>
    <scope>NUCLEOTIDE SEQUENCE [LARGE SCALE GENOMIC DNA]</scope>
    <source>
        <strain evidence="3 4">DSM 16980</strain>
    </source>
</reference>
<dbReference type="RefSeq" id="WP_196605607.1">
    <property type="nucleotide sequence ID" value="NZ_CP116940.1"/>
</dbReference>
<keyword evidence="2" id="KW-0812">Transmembrane</keyword>
<dbReference type="PROSITE" id="PS00409">
    <property type="entry name" value="PROKAR_NTER_METHYL"/>
    <property type="match status" value="1"/>
</dbReference>
<dbReference type="InterPro" id="IPR000983">
    <property type="entry name" value="Bac_GSPG_pilin"/>
</dbReference>
<dbReference type="EMBL" id="JAUSUE010000013">
    <property type="protein sequence ID" value="MDQ0204189.1"/>
    <property type="molecule type" value="Genomic_DNA"/>
</dbReference>
<comment type="caution">
    <text evidence="3">The sequence shown here is derived from an EMBL/GenBank/DDBJ whole genome shotgun (WGS) entry which is preliminary data.</text>
</comment>
<evidence type="ECO:0000256" key="2">
    <source>
        <dbReference type="SAM" id="Phobius"/>
    </source>
</evidence>
<dbReference type="InterPro" id="IPR045584">
    <property type="entry name" value="Pilin-like"/>
</dbReference>
<keyword evidence="4" id="KW-1185">Reference proteome</keyword>
<dbReference type="Proteomes" id="UP001239167">
    <property type="component" value="Unassembled WGS sequence"/>
</dbReference>
<dbReference type="NCBIfam" id="TIGR02532">
    <property type="entry name" value="IV_pilin_GFxxxE"/>
    <property type="match status" value="1"/>
</dbReference>
<evidence type="ECO:0000313" key="4">
    <source>
        <dbReference type="Proteomes" id="UP001239167"/>
    </source>
</evidence>
<dbReference type="PANTHER" id="PTHR30093:SF47">
    <property type="entry name" value="TYPE IV PILUS NON-CORE MINOR PILIN PILE"/>
    <property type="match status" value="1"/>
</dbReference>
<accession>A0ABT9Y8W8</accession>
<gene>
    <name evidence="3" type="ORF">J2S01_001914</name>
</gene>
<dbReference type="SUPFAM" id="SSF54523">
    <property type="entry name" value="Pili subunits"/>
    <property type="match status" value="1"/>
</dbReference>
<evidence type="ECO:0000313" key="3">
    <source>
        <dbReference type="EMBL" id="MDQ0204189.1"/>
    </source>
</evidence>
<feature type="transmembrane region" description="Helical" evidence="2">
    <location>
        <begin position="12"/>
        <end position="32"/>
    </location>
</feature>
<dbReference type="Gene3D" id="3.30.700.10">
    <property type="entry name" value="Glycoprotein, Type 4 Pilin"/>
    <property type="match status" value="1"/>
</dbReference>
<keyword evidence="1" id="KW-0488">Methylation</keyword>